<organism evidence="2 3">
    <name type="scientific">Longimycelium tulufanense</name>
    <dbReference type="NCBI Taxonomy" id="907463"/>
    <lineage>
        <taxon>Bacteria</taxon>
        <taxon>Bacillati</taxon>
        <taxon>Actinomycetota</taxon>
        <taxon>Actinomycetes</taxon>
        <taxon>Pseudonocardiales</taxon>
        <taxon>Pseudonocardiaceae</taxon>
        <taxon>Longimycelium</taxon>
    </lineage>
</organism>
<evidence type="ECO:0000313" key="2">
    <source>
        <dbReference type="EMBL" id="GGM72627.1"/>
    </source>
</evidence>
<protein>
    <submittedName>
        <fullName evidence="2">Uncharacterized protein</fullName>
    </submittedName>
</protein>
<gene>
    <name evidence="2" type="ORF">GCM10012275_49040</name>
</gene>
<name>A0A8J3FVY7_9PSEU</name>
<dbReference type="RefSeq" id="WP_189060779.1">
    <property type="nucleotide sequence ID" value="NZ_BMMK01000029.1"/>
</dbReference>
<feature type="compositionally biased region" description="Basic and acidic residues" evidence="1">
    <location>
        <begin position="55"/>
        <end position="66"/>
    </location>
</feature>
<feature type="region of interest" description="Disordered" evidence="1">
    <location>
        <begin position="54"/>
        <end position="73"/>
    </location>
</feature>
<comment type="caution">
    <text evidence="2">The sequence shown here is derived from an EMBL/GenBank/DDBJ whole genome shotgun (WGS) entry which is preliminary data.</text>
</comment>
<dbReference type="EMBL" id="BMMK01000029">
    <property type="protein sequence ID" value="GGM72627.1"/>
    <property type="molecule type" value="Genomic_DNA"/>
</dbReference>
<reference evidence="2" key="2">
    <citation type="submission" date="2020-09" db="EMBL/GenBank/DDBJ databases">
        <authorList>
            <person name="Sun Q."/>
            <person name="Zhou Y."/>
        </authorList>
    </citation>
    <scope>NUCLEOTIDE SEQUENCE</scope>
    <source>
        <strain evidence="2">CGMCC 4.5737</strain>
    </source>
</reference>
<dbReference type="Proteomes" id="UP000637578">
    <property type="component" value="Unassembled WGS sequence"/>
</dbReference>
<keyword evidence="3" id="KW-1185">Reference proteome</keyword>
<accession>A0A8J3FVY7</accession>
<evidence type="ECO:0000313" key="3">
    <source>
        <dbReference type="Proteomes" id="UP000637578"/>
    </source>
</evidence>
<sequence length="127" mass="13766">MQDIPVVLNGYNLMVVEAPVVKTKELESGELVSVTNRDGVEQYVVSLFAKPVPRPGERGRKGEEIKVNLPGDPGEGFEEGSYVELVNPVLNTYEMRGEGNQITAAGIWWKADGLKPAARRNGLVSAA</sequence>
<reference evidence="2" key="1">
    <citation type="journal article" date="2014" name="Int. J. Syst. Evol. Microbiol.">
        <title>Complete genome sequence of Corynebacterium casei LMG S-19264T (=DSM 44701T), isolated from a smear-ripened cheese.</title>
        <authorList>
            <consortium name="US DOE Joint Genome Institute (JGI-PGF)"/>
            <person name="Walter F."/>
            <person name="Albersmeier A."/>
            <person name="Kalinowski J."/>
            <person name="Ruckert C."/>
        </authorList>
    </citation>
    <scope>NUCLEOTIDE SEQUENCE</scope>
    <source>
        <strain evidence="2">CGMCC 4.5737</strain>
    </source>
</reference>
<proteinExistence type="predicted"/>
<evidence type="ECO:0000256" key="1">
    <source>
        <dbReference type="SAM" id="MobiDB-lite"/>
    </source>
</evidence>
<dbReference type="AlphaFoldDB" id="A0A8J3FVY7"/>